<organism evidence="1">
    <name type="scientific">Oikopleura dioica</name>
    <name type="common">Tunicate</name>
    <dbReference type="NCBI Taxonomy" id="34765"/>
    <lineage>
        <taxon>Eukaryota</taxon>
        <taxon>Metazoa</taxon>
        <taxon>Chordata</taxon>
        <taxon>Tunicata</taxon>
        <taxon>Appendicularia</taxon>
        <taxon>Copelata</taxon>
        <taxon>Oikopleuridae</taxon>
        <taxon>Oikopleura</taxon>
    </lineage>
</organism>
<proteinExistence type="predicted"/>
<dbReference type="EMBL" id="FN653026">
    <property type="protein sequence ID" value="CBY07616.1"/>
    <property type="molecule type" value="Genomic_DNA"/>
</dbReference>
<dbReference type="AlphaFoldDB" id="E4X666"/>
<protein>
    <submittedName>
        <fullName evidence="1">Uncharacterized protein</fullName>
    </submittedName>
</protein>
<dbReference type="Proteomes" id="UP000001307">
    <property type="component" value="Unassembled WGS sequence"/>
</dbReference>
<dbReference type="InParanoid" id="E4X666"/>
<name>E4X666_OIKDI</name>
<dbReference type="OrthoDB" id="10375858at2759"/>
<keyword evidence="2" id="KW-1185">Reference proteome</keyword>
<reference evidence="1" key="1">
    <citation type="journal article" date="2010" name="Science">
        <title>Plasticity of animal genome architecture unmasked by rapid evolution of a pelagic tunicate.</title>
        <authorList>
            <person name="Denoeud F."/>
            <person name="Henriet S."/>
            <person name="Mungpakdee S."/>
            <person name="Aury J.M."/>
            <person name="Da Silva C."/>
            <person name="Brinkmann H."/>
            <person name="Mikhaleva J."/>
            <person name="Olsen L.C."/>
            <person name="Jubin C."/>
            <person name="Canestro C."/>
            <person name="Bouquet J.M."/>
            <person name="Danks G."/>
            <person name="Poulain J."/>
            <person name="Campsteijn C."/>
            <person name="Adamski M."/>
            <person name="Cross I."/>
            <person name="Yadetie F."/>
            <person name="Muffato M."/>
            <person name="Louis A."/>
            <person name="Butcher S."/>
            <person name="Tsagkogeorga G."/>
            <person name="Konrad A."/>
            <person name="Singh S."/>
            <person name="Jensen M.F."/>
            <person name="Cong E.H."/>
            <person name="Eikeseth-Otteraa H."/>
            <person name="Noel B."/>
            <person name="Anthouard V."/>
            <person name="Porcel B.M."/>
            <person name="Kachouri-Lafond R."/>
            <person name="Nishino A."/>
            <person name="Ugolini M."/>
            <person name="Chourrout P."/>
            <person name="Nishida H."/>
            <person name="Aasland R."/>
            <person name="Huzurbazar S."/>
            <person name="Westhof E."/>
            <person name="Delsuc F."/>
            <person name="Lehrach H."/>
            <person name="Reinhardt R."/>
            <person name="Weissenbach J."/>
            <person name="Roy S.W."/>
            <person name="Artiguenave F."/>
            <person name="Postlethwait J.H."/>
            <person name="Manak J.R."/>
            <person name="Thompson E.M."/>
            <person name="Jaillon O."/>
            <person name="Du Pasquier L."/>
            <person name="Boudinot P."/>
            <person name="Liberles D.A."/>
            <person name="Volff J.N."/>
            <person name="Philippe H."/>
            <person name="Lenhard B."/>
            <person name="Roest Crollius H."/>
            <person name="Wincker P."/>
            <person name="Chourrout D."/>
        </authorList>
    </citation>
    <scope>NUCLEOTIDE SEQUENCE [LARGE SCALE GENOMIC DNA]</scope>
</reference>
<sequence length="122" mass="13759">MSLTNIADLRLKTAEKRAKIGEKPVKTPVNIFNANSYCEKQKQKYIASILGGPANPALANVKMPGKVGIERIRQMMKEANHPDLEKILKIEQKELEAKNLVDDRKNFTPEAQITTVTPVYHF</sequence>
<gene>
    <name evidence="1" type="ORF">GSOID_T00002604001</name>
</gene>
<accession>E4X666</accession>
<evidence type="ECO:0000313" key="2">
    <source>
        <dbReference type="Proteomes" id="UP000001307"/>
    </source>
</evidence>
<evidence type="ECO:0000313" key="1">
    <source>
        <dbReference type="EMBL" id="CBY07616.1"/>
    </source>
</evidence>